<evidence type="ECO:0000256" key="2">
    <source>
        <dbReference type="SAM" id="SignalP"/>
    </source>
</evidence>
<keyword evidence="2" id="KW-0732">Signal</keyword>
<dbReference type="RefSeq" id="WP_072753180.1">
    <property type="nucleotide sequence ID" value="NZ_FOAW01000010.1"/>
</dbReference>
<protein>
    <submittedName>
        <fullName evidence="3">Protein-tyrosine phosphatase</fullName>
    </submittedName>
</protein>
<dbReference type="PANTHER" id="PTHR31126">
    <property type="entry name" value="TYROSINE-PROTEIN PHOSPHATASE"/>
    <property type="match status" value="1"/>
</dbReference>
<sequence length="315" mass="32503">MSTRSRTLSTRTARAAAFLLAGGLLLTAPATAGAFDLSSIDTGSLGGLLDPGSSNPVLAPTPKLSSVANFRDVAGNDGAGYATSDGKHLKRGVIYRSNALTKTSDADKATLTTLGLADVYDLRGAAEIANPLVGGQDKLPDGVAYKSIPIEFADLVQLAQTIQSPEQGRQFMIDTNRSFVTDPARRAGFAQVLTDIATGDGAQLFHCTSGKDRTGWTSMLLQSIAGVPAATVMDDYLLSNTYLAETNQKTLAQITAAMGAQAAANLTPVLGVDQSFLEAGLAQITADYGSVSNYLTEGLGLSPATIAALKAKLVG</sequence>
<dbReference type="GO" id="GO:0004721">
    <property type="term" value="F:phosphoprotein phosphatase activity"/>
    <property type="evidence" value="ECO:0007669"/>
    <property type="project" value="InterPro"/>
</dbReference>
<reference evidence="4" key="1">
    <citation type="submission" date="2016-10" db="EMBL/GenBank/DDBJ databases">
        <authorList>
            <person name="Varghese N."/>
            <person name="Submissions S."/>
        </authorList>
    </citation>
    <scope>NUCLEOTIDE SEQUENCE [LARGE SCALE GENOMIC DNA]</scope>
    <source>
        <strain evidence="4">DSM 44675</strain>
    </source>
</reference>
<keyword evidence="4" id="KW-1185">Reference proteome</keyword>
<evidence type="ECO:0000313" key="4">
    <source>
        <dbReference type="Proteomes" id="UP000198677"/>
    </source>
</evidence>
<evidence type="ECO:0000256" key="1">
    <source>
        <dbReference type="ARBA" id="ARBA00009580"/>
    </source>
</evidence>
<dbReference type="Pfam" id="PF13350">
    <property type="entry name" value="Y_phosphatase3"/>
    <property type="match status" value="1"/>
</dbReference>
<organism evidence="3 4">
    <name type="scientific">Rhodococcus maanshanensis</name>
    <dbReference type="NCBI Taxonomy" id="183556"/>
    <lineage>
        <taxon>Bacteria</taxon>
        <taxon>Bacillati</taxon>
        <taxon>Actinomycetota</taxon>
        <taxon>Actinomycetes</taxon>
        <taxon>Mycobacteriales</taxon>
        <taxon>Nocardiaceae</taxon>
        <taxon>Rhodococcus</taxon>
    </lineage>
</organism>
<dbReference type="InterPro" id="IPR016130">
    <property type="entry name" value="Tyr_Pase_AS"/>
</dbReference>
<dbReference type="EMBL" id="FOAW01000010">
    <property type="protein sequence ID" value="SEL52772.1"/>
    <property type="molecule type" value="Genomic_DNA"/>
</dbReference>
<accession>A0A1H7QXY4</accession>
<evidence type="ECO:0000313" key="3">
    <source>
        <dbReference type="EMBL" id="SEL52772.1"/>
    </source>
</evidence>
<dbReference type="OrthoDB" id="1188001at2"/>
<dbReference type="PROSITE" id="PS00383">
    <property type="entry name" value="TYR_PHOSPHATASE_1"/>
    <property type="match status" value="1"/>
</dbReference>
<dbReference type="AlphaFoldDB" id="A0A1H7QXY4"/>
<feature type="chain" id="PRO_5011766043" evidence="2">
    <location>
        <begin position="35"/>
        <end position="315"/>
    </location>
</feature>
<dbReference type="InterPro" id="IPR026893">
    <property type="entry name" value="Tyr/Ser_Pase_IphP-type"/>
</dbReference>
<gene>
    <name evidence="3" type="ORF">SAMN05444583_11076</name>
</gene>
<feature type="signal peptide" evidence="2">
    <location>
        <begin position="1"/>
        <end position="34"/>
    </location>
</feature>
<name>A0A1H7QXY4_9NOCA</name>
<comment type="similarity">
    <text evidence="1">Belongs to the protein-tyrosine phosphatase family.</text>
</comment>
<dbReference type="Gene3D" id="3.90.190.10">
    <property type="entry name" value="Protein tyrosine phosphatase superfamily"/>
    <property type="match status" value="1"/>
</dbReference>
<proteinExistence type="inferred from homology"/>
<dbReference type="SUPFAM" id="SSF52799">
    <property type="entry name" value="(Phosphotyrosine protein) phosphatases II"/>
    <property type="match status" value="1"/>
</dbReference>
<dbReference type="Proteomes" id="UP000198677">
    <property type="component" value="Unassembled WGS sequence"/>
</dbReference>
<dbReference type="PANTHER" id="PTHR31126:SF1">
    <property type="entry name" value="TYROSINE SPECIFIC PROTEIN PHOSPHATASES DOMAIN-CONTAINING PROTEIN"/>
    <property type="match status" value="1"/>
</dbReference>
<dbReference type="InterPro" id="IPR029021">
    <property type="entry name" value="Prot-tyrosine_phosphatase-like"/>
</dbReference>